<feature type="compositionally biased region" description="Low complexity" evidence="1">
    <location>
        <begin position="1022"/>
        <end position="1037"/>
    </location>
</feature>
<evidence type="ECO:0000259" key="2">
    <source>
        <dbReference type="PROSITE" id="PS00028"/>
    </source>
</evidence>
<dbReference type="PANTHER" id="PTHR33845:SF1">
    <property type="entry name" value="C2H2-TYPE DOMAIN-CONTAINING PROTEIN"/>
    <property type="match status" value="1"/>
</dbReference>
<dbReference type="PROSITE" id="PS00028">
    <property type="entry name" value="ZINC_FINGER_C2H2_1"/>
    <property type="match status" value="1"/>
</dbReference>
<protein>
    <recommendedName>
        <fullName evidence="2">C2H2-type domain-containing protein</fullName>
    </recommendedName>
</protein>
<evidence type="ECO:0000313" key="5">
    <source>
        <dbReference type="Proteomes" id="UP000663868"/>
    </source>
</evidence>
<feature type="compositionally biased region" description="Acidic residues" evidence="1">
    <location>
        <begin position="1055"/>
        <end position="1066"/>
    </location>
</feature>
<feature type="compositionally biased region" description="Polar residues" evidence="1">
    <location>
        <begin position="1038"/>
        <end position="1054"/>
    </location>
</feature>
<proteinExistence type="predicted"/>
<reference evidence="4" key="1">
    <citation type="submission" date="2021-02" db="EMBL/GenBank/DDBJ databases">
        <authorList>
            <person name="Nowell W R."/>
        </authorList>
    </citation>
    <scope>NUCLEOTIDE SEQUENCE</scope>
</reference>
<dbReference type="Proteomes" id="UP000663860">
    <property type="component" value="Unassembled WGS sequence"/>
</dbReference>
<accession>A0A819SCV4</accession>
<evidence type="ECO:0000313" key="4">
    <source>
        <dbReference type="EMBL" id="CAF4068195.1"/>
    </source>
</evidence>
<organism evidence="4 5">
    <name type="scientific">Adineta steineri</name>
    <dbReference type="NCBI Taxonomy" id="433720"/>
    <lineage>
        <taxon>Eukaryota</taxon>
        <taxon>Metazoa</taxon>
        <taxon>Spiralia</taxon>
        <taxon>Gnathifera</taxon>
        <taxon>Rotifera</taxon>
        <taxon>Eurotatoria</taxon>
        <taxon>Bdelloidea</taxon>
        <taxon>Adinetida</taxon>
        <taxon>Adinetidae</taxon>
        <taxon>Adineta</taxon>
    </lineage>
</organism>
<dbReference type="Proteomes" id="UP000663868">
    <property type="component" value="Unassembled WGS sequence"/>
</dbReference>
<dbReference type="InterPro" id="IPR013087">
    <property type="entry name" value="Znf_C2H2_type"/>
</dbReference>
<evidence type="ECO:0000256" key="1">
    <source>
        <dbReference type="SAM" id="MobiDB-lite"/>
    </source>
</evidence>
<feature type="domain" description="C2H2-type" evidence="2">
    <location>
        <begin position="862"/>
        <end position="886"/>
    </location>
</feature>
<gene>
    <name evidence="3" type="ORF">IZO911_LOCUS42768</name>
    <name evidence="4" type="ORF">KXQ929_LOCUS32574</name>
</gene>
<dbReference type="AlphaFoldDB" id="A0A819SCV4"/>
<feature type="region of interest" description="Disordered" evidence="1">
    <location>
        <begin position="1020"/>
        <end position="1069"/>
    </location>
</feature>
<dbReference type="PANTHER" id="PTHR33845">
    <property type="entry name" value="C2H2-TYPE DOMAIN-CONTAINING PROTEIN"/>
    <property type="match status" value="1"/>
</dbReference>
<comment type="caution">
    <text evidence="4">The sequence shown here is derived from an EMBL/GenBank/DDBJ whole genome shotgun (WGS) entry which is preliminary data.</text>
</comment>
<name>A0A819SCV4_9BILA</name>
<evidence type="ECO:0000313" key="3">
    <source>
        <dbReference type="EMBL" id="CAF1458184.1"/>
    </source>
</evidence>
<dbReference type="EMBL" id="CAJNOE010001920">
    <property type="protein sequence ID" value="CAF1458184.1"/>
    <property type="molecule type" value="Genomic_DNA"/>
</dbReference>
<dbReference type="EMBL" id="CAJOBB010003975">
    <property type="protein sequence ID" value="CAF4068195.1"/>
    <property type="molecule type" value="Genomic_DNA"/>
</dbReference>
<sequence length="1089" mass="124782">MDVVIENVEEDMGECCVYDELGFNNWSSEIVYLNVLKNSSVAYLAQLGVIPRFNQGSCDITECDLILNRLSRIVDIEKPYLKICPLHRYTFGIGWKIVNQCAHLDHRDSFDATEPRGKRKKSSKKRILPFHLVRHVAQFPYGGRICGMHLQGIYLTVKEQQLVADDLNTLSDIHSYEMKVEKNSRLENINTLLISLEESPLKSQITVPLEEQAPSSLRRLTAKLRKIVSVAATNAAEGIAPGEGEKLLQLADLEEVICDRRSSNVLISSNSPIDEQHLAYLVKMYHSYEERNLPFNEQVRVLTLIPKSWKLSSPFIEEKFNCSNYAVKTARQLSDITDLPLHIEKKSPNIRQYLNPEKIDYFLSWIIESNLLVSIPWGSTNLKLENGEQFSIPRQVLQAQHSQIIYLYKQHCSIVGIDSMSERTIYSVLESIHANQSKAVTGLDQFVATASEGWTILKNIIQKLQIPRQKKHDMNIMLENNKLYLKSKYASHCSEHEQTKTHCTIYALSQENNSFYSQACNHAHDLFCEDCILIAELFDEIEDSINEIIDEEIKDELLYDLELVWDSIFQLMAHRIRAVQQEQQKKKYINAMDATTAFLTVDWSQKILPQWFREGQSSYFGKRGMSLLVGSFAFKKPSENETISKTYMLALTTCSQTEYETLCCAQLILERFHYDYPHIDKLIKRSDNASVLAGQNTIQCEKTFAESLGIKLLIRDYSEVQSGKSVCDRMSGSGKVLSKGYNNSGNNILNAFDIKKAFEYAGGIQNLMIGVAEVLEIPKQLPINRIPELCSIRNVIYNDTNIRLRKASGVGIGKPIKYENYQISNNVILVNSFDKYESYQSPPTSTTNKKRTDRMLKTFVFCPTECCTDTFESEEELNVHILLNQHTIKKSSYRTKDIAKLMLFEKIKNDSTSSLILPSTSPTTSSTHIPRHYKVFSVQGWALRTRKKVKPIDKSVKEFIKTIFEEEKLYGRKTPNEEYLTRIRTARNTDGTKKFNPKQYLTCTQIQTQIKSLAKLLKTKTTDNTQPTTDNTRTKTNLSTQTKKQNINETSFTYETDDTSSDEEQEDQRAIQQAEQLENLKQAILKNNT</sequence>